<evidence type="ECO:0000256" key="6">
    <source>
        <dbReference type="RuleBase" id="RU003983"/>
    </source>
</evidence>
<keyword evidence="8" id="KW-0472">Membrane</keyword>
<feature type="domain" description="Peptidase M48" evidence="9">
    <location>
        <begin position="160"/>
        <end position="350"/>
    </location>
</feature>
<protein>
    <submittedName>
        <fullName evidence="11">M48 family metallopeptidase</fullName>
    </submittedName>
</protein>
<dbReference type="EMBL" id="JBIGHZ010000002">
    <property type="protein sequence ID" value="MFG6447575.1"/>
    <property type="molecule type" value="Genomic_DNA"/>
</dbReference>
<evidence type="ECO:0000256" key="7">
    <source>
        <dbReference type="SAM" id="MobiDB-lite"/>
    </source>
</evidence>
<keyword evidence="4 6" id="KW-0862">Zinc</keyword>
<dbReference type="Pfam" id="PF01435">
    <property type="entry name" value="Peptidase_M48"/>
    <property type="match status" value="1"/>
</dbReference>
<keyword evidence="8" id="KW-1133">Transmembrane helix</keyword>
<reference evidence="11 12" key="1">
    <citation type="submission" date="2024-08" db="EMBL/GenBank/DDBJ databases">
        <authorList>
            <person name="Lu H."/>
        </authorList>
    </citation>
    <scope>NUCLEOTIDE SEQUENCE [LARGE SCALE GENOMIC DNA]</scope>
    <source>
        <strain evidence="11 12">BYS180W</strain>
    </source>
</reference>
<dbReference type="InterPro" id="IPR055518">
    <property type="entry name" value="DUF7092"/>
</dbReference>
<keyword evidence="12" id="KW-1185">Reference proteome</keyword>
<dbReference type="Proteomes" id="UP001606099">
    <property type="component" value="Unassembled WGS sequence"/>
</dbReference>
<comment type="similarity">
    <text evidence="6">Belongs to the peptidase M48 family.</text>
</comment>
<keyword evidence="5 6" id="KW-0482">Metalloprotease</keyword>
<evidence type="ECO:0000256" key="2">
    <source>
        <dbReference type="ARBA" id="ARBA00022723"/>
    </source>
</evidence>
<keyword evidence="3 6" id="KW-0378">Hydrolase</keyword>
<dbReference type="InterPro" id="IPR001915">
    <property type="entry name" value="Peptidase_M48"/>
</dbReference>
<comment type="cofactor">
    <cofactor evidence="6">
        <name>Zn(2+)</name>
        <dbReference type="ChEBI" id="CHEBI:29105"/>
    </cofactor>
    <text evidence="6">Binds 1 zinc ion per subunit.</text>
</comment>
<dbReference type="Pfam" id="PF23368">
    <property type="entry name" value="DUF7092"/>
    <property type="match status" value="1"/>
</dbReference>
<dbReference type="PANTHER" id="PTHR22726">
    <property type="entry name" value="METALLOENDOPEPTIDASE OMA1"/>
    <property type="match status" value="1"/>
</dbReference>
<dbReference type="CDD" id="cd07332">
    <property type="entry name" value="M48C_Oma1_like"/>
    <property type="match status" value="1"/>
</dbReference>
<feature type="domain" description="DUF7092" evidence="10">
    <location>
        <begin position="8"/>
        <end position="83"/>
    </location>
</feature>
<evidence type="ECO:0000259" key="10">
    <source>
        <dbReference type="Pfam" id="PF23368"/>
    </source>
</evidence>
<evidence type="ECO:0000259" key="9">
    <source>
        <dbReference type="Pfam" id="PF01435"/>
    </source>
</evidence>
<dbReference type="InterPro" id="IPR051156">
    <property type="entry name" value="Mito/Outer_Membr_Metalloprot"/>
</dbReference>
<evidence type="ECO:0000256" key="8">
    <source>
        <dbReference type="SAM" id="Phobius"/>
    </source>
</evidence>
<feature type="region of interest" description="Disordered" evidence="7">
    <location>
        <begin position="312"/>
        <end position="343"/>
    </location>
</feature>
<dbReference type="RefSeq" id="WP_394459032.1">
    <property type="nucleotide sequence ID" value="NZ_JBIGHZ010000002.1"/>
</dbReference>
<evidence type="ECO:0000313" key="12">
    <source>
        <dbReference type="Proteomes" id="UP001606099"/>
    </source>
</evidence>
<organism evidence="11 12">
    <name type="scientific">Roseateles rivi</name>
    <dbReference type="NCBI Taxonomy" id="3299028"/>
    <lineage>
        <taxon>Bacteria</taxon>
        <taxon>Pseudomonadati</taxon>
        <taxon>Pseudomonadota</taxon>
        <taxon>Betaproteobacteria</taxon>
        <taxon>Burkholderiales</taxon>
        <taxon>Sphaerotilaceae</taxon>
        <taxon>Roseateles</taxon>
    </lineage>
</organism>
<accession>A0ABW7FTB5</accession>
<gene>
    <name evidence="11" type="ORF">ACG0Z6_04885</name>
</gene>
<dbReference type="Gene3D" id="3.30.2010.10">
    <property type="entry name" value="Metalloproteases ('zincins'), catalytic domain"/>
    <property type="match status" value="1"/>
</dbReference>
<keyword evidence="8" id="KW-0812">Transmembrane</keyword>
<proteinExistence type="inferred from homology"/>
<evidence type="ECO:0000313" key="11">
    <source>
        <dbReference type="EMBL" id="MFG6447575.1"/>
    </source>
</evidence>
<sequence length="352" mass="38595">MESSSPALPVQYFDGKSARAQHALLRLEGQQLLVQLPQQELRYASRALQWPERQRHGQRQLLLPDGGVVLGADARAWDDWAQAVGRRDSLVVRWMQDWRWVALSLLLLVVLVGGGWRWGLPQAARAIAAVVPDSVQAHIDKIAMGQLEGIVLKPSTLSAERQAQLRQRFAQLLRQAQWSGPAYRLEFRSAPKAVGPNAFALPGGTLVMTDALVTLMADQEDGILGVLGHELGHVQHRHGMRMLVQGTVVGAVTGLWLGDFSALAAAVPALLATSSYSREAEREADTYARDLLRAAGVSTEGTAVFFERIAELHGEDKPDDDSAQEPRRKPSLPLSIASHPDSAERVQFFRAP</sequence>
<evidence type="ECO:0000256" key="3">
    <source>
        <dbReference type="ARBA" id="ARBA00022801"/>
    </source>
</evidence>
<comment type="caution">
    <text evidence="11">The sequence shown here is derived from an EMBL/GenBank/DDBJ whole genome shotgun (WGS) entry which is preliminary data.</text>
</comment>
<evidence type="ECO:0000256" key="5">
    <source>
        <dbReference type="ARBA" id="ARBA00023049"/>
    </source>
</evidence>
<evidence type="ECO:0000256" key="1">
    <source>
        <dbReference type="ARBA" id="ARBA00022670"/>
    </source>
</evidence>
<name>A0ABW7FTB5_9BURK</name>
<dbReference type="PANTHER" id="PTHR22726:SF1">
    <property type="entry name" value="METALLOENDOPEPTIDASE OMA1, MITOCHONDRIAL"/>
    <property type="match status" value="1"/>
</dbReference>
<keyword evidence="1 6" id="KW-0645">Protease</keyword>
<keyword evidence="2" id="KW-0479">Metal-binding</keyword>
<feature type="transmembrane region" description="Helical" evidence="8">
    <location>
        <begin position="100"/>
        <end position="119"/>
    </location>
</feature>
<evidence type="ECO:0000256" key="4">
    <source>
        <dbReference type="ARBA" id="ARBA00022833"/>
    </source>
</evidence>